<protein>
    <recommendedName>
        <fullName evidence="3">beta-ketoacyl-[acyl-carrier-protein] synthase III</fullName>
        <ecNumber evidence="3">2.3.1.180</ecNumber>
    </recommendedName>
</protein>
<keyword evidence="8" id="KW-0275">Fatty acid biosynthesis</keyword>
<dbReference type="Pfam" id="PF08545">
    <property type="entry name" value="ACP_syn_III"/>
    <property type="match status" value="1"/>
</dbReference>
<comment type="function">
    <text evidence="10">Catalyzes the condensation reaction of fatty acid synthesis by the addition to an acyl acceptor of two carbons from malonyl-ACP. KAS III catalyzes the first condensation reaction which initiates fatty acid synthesis and may therefore play a role in governing the total rate of fatty acid production. Possesses both acetoacetyl-ACP synthase and acetyl transacylase activities.</text>
</comment>
<comment type="catalytic activity">
    <reaction evidence="9">
        <text>malonyl-[ACP] + acetyl-CoA + H(+) = 3-oxobutanoyl-[ACP] + CO2 + CoA</text>
        <dbReference type="Rhea" id="RHEA:12080"/>
        <dbReference type="Rhea" id="RHEA-COMP:9623"/>
        <dbReference type="Rhea" id="RHEA-COMP:9625"/>
        <dbReference type="ChEBI" id="CHEBI:15378"/>
        <dbReference type="ChEBI" id="CHEBI:16526"/>
        <dbReference type="ChEBI" id="CHEBI:57287"/>
        <dbReference type="ChEBI" id="CHEBI:57288"/>
        <dbReference type="ChEBI" id="CHEBI:78449"/>
        <dbReference type="ChEBI" id="CHEBI:78450"/>
        <dbReference type="EC" id="2.3.1.180"/>
    </reaction>
</comment>
<keyword evidence="5" id="KW-0808">Transferase</keyword>
<dbReference type="EC" id="2.3.1.180" evidence="3"/>
<dbReference type="GO" id="GO:0006633">
    <property type="term" value="P:fatty acid biosynthetic process"/>
    <property type="evidence" value="ECO:0007669"/>
    <property type="project" value="UniProtKB-KW"/>
</dbReference>
<dbReference type="InterPro" id="IPR004655">
    <property type="entry name" value="FabH"/>
</dbReference>
<dbReference type="Proteomes" id="UP001177140">
    <property type="component" value="Unassembled WGS sequence"/>
</dbReference>
<reference evidence="13" key="1">
    <citation type="submission" date="2022-03" db="EMBL/GenBank/DDBJ databases">
        <title>A functionally conserved STORR gene fusion in Papaver species that diverged 16.8 million years ago.</title>
        <authorList>
            <person name="Catania T."/>
        </authorList>
    </citation>
    <scope>NUCLEOTIDE SEQUENCE</scope>
    <source>
        <strain evidence="13">S-191538</strain>
    </source>
</reference>
<gene>
    <name evidence="13" type="ORF">MKW94_028522</name>
</gene>
<comment type="similarity">
    <text evidence="2">Belongs to the thiolase-like superfamily. FabH family.</text>
</comment>
<dbReference type="NCBIfam" id="TIGR00747">
    <property type="entry name" value="fabH"/>
    <property type="match status" value="1"/>
</dbReference>
<evidence type="ECO:0000256" key="5">
    <source>
        <dbReference type="ARBA" id="ARBA00022679"/>
    </source>
</evidence>
<dbReference type="GO" id="GO:0033818">
    <property type="term" value="F:beta-ketoacyl-acyl-carrier-protein synthase III activity"/>
    <property type="evidence" value="ECO:0007669"/>
    <property type="project" value="UniProtKB-EC"/>
</dbReference>
<dbReference type="HAMAP" id="MF_01815">
    <property type="entry name" value="FabH"/>
    <property type="match status" value="1"/>
</dbReference>
<keyword evidence="6" id="KW-0276">Fatty acid metabolism</keyword>
<accession>A0AA41VG47</accession>
<evidence type="ECO:0000256" key="9">
    <source>
        <dbReference type="ARBA" id="ARBA00052419"/>
    </source>
</evidence>
<evidence type="ECO:0000256" key="10">
    <source>
        <dbReference type="ARBA" id="ARBA00057449"/>
    </source>
</evidence>
<dbReference type="InterPro" id="IPR016039">
    <property type="entry name" value="Thiolase-like"/>
</dbReference>
<evidence type="ECO:0000256" key="8">
    <source>
        <dbReference type="ARBA" id="ARBA00023160"/>
    </source>
</evidence>
<evidence type="ECO:0000259" key="11">
    <source>
        <dbReference type="Pfam" id="PF08541"/>
    </source>
</evidence>
<evidence type="ECO:0000259" key="12">
    <source>
        <dbReference type="Pfam" id="PF08545"/>
    </source>
</evidence>
<feature type="domain" description="Beta-ketoacyl-[acyl-carrier-protein] synthase III C-terminal" evidence="11">
    <location>
        <begin position="251"/>
        <end position="339"/>
    </location>
</feature>
<dbReference type="Pfam" id="PF08541">
    <property type="entry name" value="ACP_syn_III_C"/>
    <property type="match status" value="1"/>
</dbReference>
<dbReference type="AlphaFoldDB" id="A0AA41VG47"/>
<evidence type="ECO:0000313" key="13">
    <source>
        <dbReference type="EMBL" id="MCL7040538.1"/>
    </source>
</evidence>
<dbReference type="GO" id="GO:0009507">
    <property type="term" value="C:chloroplast"/>
    <property type="evidence" value="ECO:0007669"/>
    <property type="project" value="TreeGrafter"/>
</dbReference>
<keyword evidence="7" id="KW-0443">Lipid metabolism</keyword>
<evidence type="ECO:0000256" key="3">
    <source>
        <dbReference type="ARBA" id="ARBA00012333"/>
    </source>
</evidence>
<dbReference type="NCBIfam" id="NF006829">
    <property type="entry name" value="PRK09352.1"/>
    <property type="match status" value="1"/>
</dbReference>
<feature type="non-terminal residue" evidence="13">
    <location>
        <position position="340"/>
    </location>
</feature>
<dbReference type="EMBL" id="JAJJMA010213735">
    <property type="protein sequence ID" value="MCL7040538.1"/>
    <property type="molecule type" value="Genomic_DNA"/>
</dbReference>
<dbReference type="SUPFAM" id="SSF53901">
    <property type="entry name" value="Thiolase-like"/>
    <property type="match status" value="1"/>
</dbReference>
<dbReference type="InterPro" id="IPR013751">
    <property type="entry name" value="ACP_syn_III_N"/>
</dbReference>
<comment type="pathway">
    <text evidence="1">Lipid metabolism; fatty acid biosynthesis.</text>
</comment>
<dbReference type="FunFam" id="3.40.47.10:FF:000004">
    <property type="entry name" value="3-oxoacyl-[acyl-carrier-protein] synthase 3"/>
    <property type="match status" value="1"/>
</dbReference>
<dbReference type="Gene3D" id="3.40.47.10">
    <property type="match status" value="1"/>
</dbReference>
<dbReference type="GO" id="GO:0004315">
    <property type="term" value="F:3-oxoacyl-[acyl-carrier-protein] synthase activity"/>
    <property type="evidence" value="ECO:0007669"/>
    <property type="project" value="InterPro"/>
</dbReference>
<proteinExistence type="inferred from homology"/>
<dbReference type="InterPro" id="IPR013747">
    <property type="entry name" value="ACP_syn_III_C"/>
</dbReference>
<dbReference type="PANTHER" id="PTHR43091:SF1">
    <property type="entry name" value="BETA-KETOACYL-[ACYL-CARRIER-PROTEIN] SYNTHASE III, CHLOROPLASTIC"/>
    <property type="match status" value="1"/>
</dbReference>
<dbReference type="CDD" id="cd00830">
    <property type="entry name" value="KAS_III"/>
    <property type="match status" value="1"/>
</dbReference>
<organism evidence="13 14">
    <name type="scientific">Papaver nudicaule</name>
    <name type="common">Iceland poppy</name>
    <dbReference type="NCBI Taxonomy" id="74823"/>
    <lineage>
        <taxon>Eukaryota</taxon>
        <taxon>Viridiplantae</taxon>
        <taxon>Streptophyta</taxon>
        <taxon>Embryophyta</taxon>
        <taxon>Tracheophyta</taxon>
        <taxon>Spermatophyta</taxon>
        <taxon>Magnoliopsida</taxon>
        <taxon>Ranunculales</taxon>
        <taxon>Papaveraceae</taxon>
        <taxon>Papaveroideae</taxon>
        <taxon>Papaver</taxon>
    </lineage>
</organism>
<keyword evidence="4" id="KW-0444">Lipid biosynthesis</keyword>
<name>A0AA41VG47_PAPNU</name>
<keyword evidence="14" id="KW-1185">Reference proteome</keyword>
<comment type="caution">
    <text evidence="13">The sequence shown here is derived from an EMBL/GenBank/DDBJ whole genome shotgun (WGS) entry which is preliminary data.</text>
</comment>
<evidence type="ECO:0000256" key="7">
    <source>
        <dbReference type="ARBA" id="ARBA00023098"/>
    </source>
</evidence>
<sequence>FVSQGCKLIGCGSAVPSLNISNDDLSSIVETSDEWISVRTGIRNRRVLSGKDSLIGLAEMAARRALEMAQVEPDDVDLILMCTSTPEDLFGSAPQIQRALGCKNSPLSYDITAACSGFVLGLLSAACHIRGGGFKNVLVVGADSLSRYVDWSDRGTCILFGDAAGAVLVQACDSNEDGLFGFDFHSDGEGQKHLNATMREDSDQEDISVTNGSATDFPPKRSTYSCIQMNGTEVFRFACRCVPQSIESALGKAGLTSSDVDWLLLHQANQRIIDAVSKRLQIPSDRVISNLANYGNTSAASIPLAFDEAVRSGKVQPGHTIAAAGFGAGLTWGSTIMRWG</sequence>
<evidence type="ECO:0000256" key="1">
    <source>
        <dbReference type="ARBA" id="ARBA00005194"/>
    </source>
</evidence>
<evidence type="ECO:0000256" key="2">
    <source>
        <dbReference type="ARBA" id="ARBA00008642"/>
    </source>
</evidence>
<feature type="domain" description="Beta-ketoacyl-[acyl-carrier-protein] synthase III N-terminal" evidence="12">
    <location>
        <begin position="109"/>
        <end position="188"/>
    </location>
</feature>
<evidence type="ECO:0000256" key="4">
    <source>
        <dbReference type="ARBA" id="ARBA00022516"/>
    </source>
</evidence>
<evidence type="ECO:0000313" key="14">
    <source>
        <dbReference type="Proteomes" id="UP001177140"/>
    </source>
</evidence>
<dbReference type="PANTHER" id="PTHR43091">
    <property type="entry name" value="3-OXOACYL-[ACYL-CARRIER-PROTEIN] SYNTHASE"/>
    <property type="match status" value="1"/>
</dbReference>
<evidence type="ECO:0000256" key="6">
    <source>
        <dbReference type="ARBA" id="ARBA00022832"/>
    </source>
</evidence>